<evidence type="ECO:0000259" key="2">
    <source>
        <dbReference type="PROSITE" id="PS50042"/>
    </source>
</evidence>
<feature type="transmembrane region" description="Helical" evidence="1">
    <location>
        <begin position="473"/>
        <end position="493"/>
    </location>
</feature>
<keyword evidence="1" id="KW-0812">Transmembrane</keyword>
<feature type="transmembrane region" description="Helical" evidence="1">
    <location>
        <begin position="33"/>
        <end position="56"/>
    </location>
</feature>
<dbReference type="InterPro" id="IPR000595">
    <property type="entry name" value="cNMP-bd_dom"/>
</dbReference>
<name>A0A7W7ZB00_9BACT</name>
<dbReference type="PROSITE" id="PS50042">
    <property type="entry name" value="CNMP_BINDING_3"/>
    <property type="match status" value="1"/>
</dbReference>
<evidence type="ECO:0000313" key="4">
    <source>
        <dbReference type="Proteomes" id="UP000540989"/>
    </source>
</evidence>
<feature type="transmembrane region" description="Helical" evidence="1">
    <location>
        <begin position="132"/>
        <end position="154"/>
    </location>
</feature>
<feature type="domain" description="Cyclic nucleotide-binding" evidence="2">
    <location>
        <begin position="280"/>
        <end position="357"/>
    </location>
</feature>
<feature type="transmembrane region" description="Helical" evidence="1">
    <location>
        <begin position="63"/>
        <end position="81"/>
    </location>
</feature>
<protein>
    <recommendedName>
        <fullName evidence="2">Cyclic nucleotide-binding domain-containing protein</fullName>
    </recommendedName>
</protein>
<evidence type="ECO:0000256" key="1">
    <source>
        <dbReference type="SAM" id="Phobius"/>
    </source>
</evidence>
<reference evidence="3 4" key="1">
    <citation type="submission" date="2020-08" db="EMBL/GenBank/DDBJ databases">
        <title>Genomic Encyclopedia of Type Strains, Phase IV (KMG-V): Genome sequencing to study the core and pangenomes of soil and plant-associated prokaryotes.</title>
        <authorList>
            <person name="Whitman W."/>
        </authorList>
    </citation>
    <scope>NUCLEOTIDE SEQUENCE [LARGE SCALE GENOMIC DNA]</scope>
    <source>
        <strain evidence="3 4">M8UP14</strain>
    </source>
</reference>
<dbReference type="Proteomes" id="UP000540989">
    <property type="component" value="Unassembled WGS sequence"/>
</dbReference>
<proteinExistence type="predicted"/>
<keyword evidence="4" id="KW-1185">Reference proteome</keyword>
<dbReference type="RefSeq" id="WP_184214432.1">
    <property type="nucleotide sequence ID" value="NZ_JACHIP010000002.1"/>
</dbReference>
<comment type="caution">
    <text evidence="3">The sequence shown here is derived from an EMBL/GenBank/DDBJ whole genome shotgun (WGS) entry which is preliminary data.</text>
</comment>
<feature type="transmembrane region" description="Helical" evidence="1">
    <location>
        <begin position="201"/>
        <end position="222"/>
    </location>
</feature>
<feature type="transmembrane region" description="Helical" evidence="1">
    <location>
        <begin position="251"/>
        <end position="269"/>
    </location>
</feature>
<organism evidence="3 4">
    <name type="scientific">Granulicella aggregans</name>
    <dbReference type="NCBI Taxonomy" id="474949"/>
    <lineage>
        <taxon>Bacteria</taxon>
        <taxon>Pseudomonadati</taxon>
        <taxon>Acidobacteriota</taxon>
        <taxon>Terriglobia</taxon>
        <taxon>Terriglobales</taxon>
        <taxon>Acidobacteriaceae</taxon>
        <taxon>Granulicella</taxon>
    </lineage>
</organism>
<dbReference type="EMBL" id="JACHIP010000002">
    <property type="protein sequence ID" value="MBB5056473.1"/>
    <property type="molecule type" value="Genomic_DNA"/>
</dbReference>
<feature type="transmembrane region" description="Helical" evidence="1">
    <location>
        <begin position="411"/>
        <end position="432"/>
    </location>
</feature>
<feature type="transmembrane region" description="Helical" evidence="1">
    <location>
        <begin position="93"/>
        <end position="112"/>
    </location>
</feature>
<keyword evidence="1" id="KW-0472">Membrane</keyword>
<sequence length="509" mass="55427">MRIPFPIRIPLSYSCAFAVVLAVIQVIEGTALTFSLMSLAFILIATVAFNVAGGFARPSGSYIFFYAMFAVIVGLTYKALLGEPADSNLAVPQTTMLVYVAGIFGMLCVAYLKNLVLPSKGLLDDLTKRIDLEAASIGCVIVGFVIYFAGVLTVKGGETAEEIYANNSGTVLSALNQVNHFIPLGLILGVTYTIKRSNGRRFLNVTVTVAAILSMIFSGIIATSKQGLFEPLICIMAAAAALRYRFSTGQVATFMLGMAFTFYYLVPYIQAGKGVVAATTFSQTAENAYTLLTDLEGARERTAEAGREAIEVDDYSVHYFNTSQGIFDRLQMISIDDALIDVTEQGHVFGLMPLLYDVYNLVPHFIWPDKPLIAIGNIYSHEIGMAHYSTAGEDDNTTGISFSPTSDAFHMARWTGVLLVAPGLWFCCFFVMDFICGDTRQSPWGLLMFAMCAHIAPEGMMNGPFYLTTFGPMVVLFVTLLSVYVLPVIGNVLRTRSKATLREGDVEFP</sequence>
<gene>
    <name evidence="3" type="ORF">HDF16_001158</name>
</gene>
<accession>A0A7W7ZB00</accession>
<feature type="transmembrane region" description="Helical" evidence="1">
    <location>
        <begin position="7"/>
        <end position="27"/>
    </location>
</feature>
<keyword evidence="1" id="KW-1133">Transmembrane helix</keyword>
<evidence type="ECO:0000313" key="3">
    <source>
        <dbReference type="EMBL" id="MBB5056473.1"/>
    </source>
</evidence>
<feature type="transmembrane region" description="Helical" evidence="1">
    <location>
        <begin position="174"/>
        <end position="194"/>
    </location>
</feature>
<dbReference type="AlphaFoldDB" id="A0A7W7ZB00"/>